<dbReference type="PANTHER" id="PTHR38009">
    <property type="entry name" value="CONSERVED HYPOTHETICAL PHAGE TAIL PROTEIN"/>
    <property type="match status" value="1"/>
</dbReference>
<dbReference type="EMBL" id="LT838813">
    <property type="protein sequence ID" value="SMD41970.1"/>
    <property type="molecule type" value="Genomic_DNA"/>
</dbReference>
<name>A0A1W2GZ33_9BACT</name>
<evidence type="ECO:0000313" key="2">
    <source>
        <dbReference type="Proteomes" id="UP000192333"/>
    </source>
</evidence>
<accession>A0A1W2GZ33</accession>
<evidence type="ECO:0000313" key="1">
    <source>
        <dbReference type="EMBL" id="SMD41970.1"/>
    </source>
</evidence>
<protein>
    <submittedName>
        <fullName evidence="1">Conserved hypothetical phage tail region protein</fullName>
    </submittedName>
</protein>
<dbReference type="AlphaFoldDB" id="A0A1W2GZ33"/>
<reference evidence="2" key="1">
    <citation type="submission" date="2017-04" db="EMBL/GenBank/DDBJ databases">
        <authorList>
            <person name="Varghese N."/>
            <person name="Submissions S."/>
        </authorList>
    </citation>
    <scope>NUCLEOTIDE SEQUENCE [LARGE SCALE GENOMIC DNA]</scope>
    <source>
        <strain evidence="2">DSM 16537</strain>
    </source>
</reference>
<proteinExistence type="predicted"/>
<sequence>MFAYPPVGFHFSVVFQLFPQTPNDFRFQEVSGLEMQMNMESITEGGQNRFTWELPVRAKYSDIVLKRGMFIGSGILMWCKNAFENFVFEPVNIIISLLNEHHVPIQAWYVVNAIPKKWSVSSFNAEKSALVVESITLSYQYFDIISVDSLLSLGGSIGGSANISF</sequence>
<dbReference type="Pfam" id="PF06841">
    <property type="entry name" value="Phage_T4_gp19"/>
    <property type="match status" value="1"/>
</dbReference>
<keyword evidence="2" id="KW-1185">Reference proteome</keyword>
<dbReference type="PANTHER" id="PTHR38009:SF1">
    <property type="entry name" value="CONSERVED HYPOTHETICAL PHAGE TAIL PROTEIN"/>
    <property type="match status" value="1"/>
</dbReference>
<dbReference type="STRING" id="758820.SAMN00777080_0506"/>
<dbReference type="NCBIfam" id="TIGR02241">
    <property type="entry name" value="conserved hypothetical phage tail region protein"/>
    <property type="match status" value="1"/>
</dbReference>
<dbReference type="Proteomes" id="UP000192333">
    <property type="component" value="Chromosome I"/>
</dbReference>
<dbReference type="InterPro" id="IPR011747">
    <property type="entry name" value="CHP02241"/>
</dbReference>
<gene>
    <name evidence="1" type="ORF">SAMN00777080_0506</name>
</gene>
<dbReference type="OrthoDB" id="9799891at2"/>
<dbReference type="RefSeq" id="WP_084118823.1">
    <property type="nucleotide sequence ID" value="NZ_LT838813.1"/>
</dbReference>
<organism evidence="1 2">
    <name type="scientific">Aquiflexum balticum DSM 16537</name>
    <dbReference type="NCBI Taxonomy" id="758820"/>
    <lineage>
        <taxon>Bacteria</taxon>
        <taxon>Pseudomonadati</taxon>
        <taxon>Bacteroidota</taxon>
        <taxon>Cytophagia</taxon>
        <taxon>Cytophagales</taxon>
        <taxon>Cyclobacteriaceae</taxon>
        <taxon>Aquiflexum</taxon>
    </lineage>
</organism>
<dbReference type="InterPro" id="IPR010667">
    <property type="entry name" value="Phage_T4_Gp19"/>
</dbReference>
<dbReference type="GO" id="GO:0005198">
    <property type="term" value="F:structural molecule activity"/>
    <property type="evidence" value="ECO:0007669"/>
    <property type="project" value="InterPro"/>
</dbReference>